<evidence type="ECO:0000256" key="1">
    <source>
        <dbReference type="SAM" id="MobiDB-lite"/>
    </source>
</evidence>
<name>A0A432MEV5_9BACT</name>
<protein>
    <submittedName>
        <fullName evidence="3">DUF1592 domain-containing protein</fullName>
    </submittedName>
</protein>
<reference evidence="3 4" key="1">
    <citation type="submission" date="2018-12" db="EMBL/GenBank/DDBJ databases">
        <authorList>
            <person name="Toschakov S.V."/>
        </authorList>
    </citation>
    <scope>NUCLEOTIDE SEQUENCE [LARGE SCALE GENOMIC DNA]</scope>
    <source>
        <strain evidence="3 4">GM2012</strain>
    </source>
</reference>
<dbReference type="Proteomes" id="UP000280296">
    <property type="component" value="Unassembled WGS sequence"/>
</dbReference>
<dbReference type="RefSeq" id="WP_126727425.1">
    <property type="nucleotide sequence ID" value="NZ_RYZH01000052.1"/>
</dbReference>
<organism evidence="3 4">
    <name type="scientific">Tautonia sociabilis</name>
    <dbReference type="NCBI Taxonomy" id="2080755"/>
    <lineage>
        <taxon>Bacteria</taxon>
        <taxon>Pseudomonadati</taxon>
        <taxon>Planctomycetota</taxon>
        <taxon>Planctomycetia</taxon>
        <taxon>Isosphaerales</taxon>
        <taxon>Isosphaeraceae</taxon>
        <taxon>Tautonia</taxon>
    </lineage>
</organism>
<feature type="region of interest" description="Disordered" evidence="1">
    <location>
        <begin position="72"/>
        <end position="137"/>
    </location>
</feature>
<dbReference type="Pfam" id="PF07631">
    <property type="entry name" value="PSD4"/>
    <property type="match status" value="1"/>
</dbReference>
<keyword evidence="4" id="KW-1185">Reference proteome</keyword>
<proteinExistence type="predicted"/>
<feature type="compositionally biased region" description="Basic and acidic residues" evidence="1">
    <location>
        <begin position="85"/>
        <end position="100"/>
    </location>
</feature>
<reference evidence="3 4" key="2">
    <citation type="submission" date="2019-01" db="EMBL/GenBank/DDBJ databases">
        <title>Tautonia sociabilis, a novel thermotolerant planctomycete of Isosphaeraceae family, isolated from a 4000 m deep subterranean habitat.</title>
        <authorList>
            <person name="Kovaleva O.L."/>
            <person name="Elcheninov A.G."/>
            <person name="Van Heerden E."/>
            <person name="Toshchakov S.V."/>
            <person name="Novikov A."/>
            <person name="Bonch-Osmolovskaya E.A."/>
            <person name="Kublanov I.V."/>
        </authorList>
    </citation>
    <scope>NUCLEOTIDE SEQUENCE [LARGE SCALE GENOMIC DNA]</scope>
    <source>
        <strain evidence="3 4">GM2012</strain>
    </source>
</reference>
<evidence type="ECO:0000313" key="3">
    <source>
        <dbReference type="EMBL" id="RUL84206.1"/>
    </source>
</evidence>
<evidence type="ECO:0000259" key="2">
    <source>
        <dbReference type="Pfam" id="PF07631"/>
    </source>
</evidence>
<gene>
    <name evidence="3" type="ORF">TsocGM_20830</name>
</gene>
<dbReference type="InterPro" id="IPR013042">
    <property type="entry name" value="DUF1592"/>
</dbReference>
<dbReference type="AlphaFoldDB" id="A0A432MEV5"/>
<comment type="caution">
    <text evidence="3">The sequence shown here is derived from an EMBL/GenBank/DDBJ whole genome shotgun (WGS) entry which is preliminary data.</text>
</comment>
<feature type="domain" description="DUF1592" evidence="2">
    <location>
        <begin position="11"/>
        <end position="66"/>
    </location>
</feature>
<dbReference type="EMBL" id="RYZH01000052">
    <property type="protein sequence ID" value="RUL84206.1"/>
    <property type="molecule type" value="Genomic_DNA"/>
</dbReference>
<accession>A0A432MEV5</accession>
<evidence type="ECO:0000313" key="4">
    <source>
        <dbReference type="Proteomes" id="UP000280296"/>
    </source>
</evidence>
<sequence>MFYKHCEPGVFVQWLGFDRFDRNQGIDSGRFPEFTAGLRAAMLGEAEAFFERIDREDRPVDERLDAGSLSAEVLLEPLRRRPPPGRRDAHPARREGRGRSGDWPGAGRPRPRRRLPACLPPRCLPEEPHGGPSLPVR</sequence>